<dbReference type="Gene3D" id="3.40.50.720">
    <property type="entry name" value="NAD(P)-binding Rossmann-like Domain"/>
    <property type="match status" value="1"/>
</dbReference>
<dbReference type="Proteomes" id="UP000469558">
    <property type="component" value="Unassembled WGS sequence"/>
</dbReference>
<dbReference type="OrthoDB" id="37659at2759"/>
<proteinExistence type="inferred from homology"/>
<sequence length="316" mass="34499">MAFPDFPLAHKIAVITGAGSGINLAFARLCIQHNAKVLIADLKLTSEASTFLSTLDSKTAVFVKCDVAKRCDLENLVTVSEKEWGDVPDVWVAGAGVFEPSWSNFWDDTEEDDYAQVAINVNHPIKLARIAIRALLRKGKKGVFLITASIAGFAGNFSAPLYCATKHAIVGFVRSMKDFDEVGGVKFVAIAPGYVFTPPPSSPCQHFLADAGSRVVRTPLWTDYPEKMKQFGYMLENSITPEKVSQDMAELVTEGKYGGGTCLETSATGTRVLGTWNIEPPSWAGKVLPKEVLDNFRAPIMEHVRRERAGGDKKEI</sequence>
<dbReference type="InterPro" id="IPR002347">
    <property type="entry name" value="SDR_fam"/>
</dbReference>
<dbReference type="Pfam" id="PF00106">
    <property type="entry name" value="adh_short"/>
    <property type="match status" value="1"/>
</dbReference>
<evidence type="ECO:0000256" key="1">
    <source>
        <dbReference type="ARBA" id="ARBA00006484"/>
    </source>
</evidence>
<dbReference type="PANTHER" id="PTHR44229:SF4">
    <property type="entry name" value="15-HYDROXYPROSTAGLANDIN DEHYDROGENASE [NAD(+)]"/>
    <property type="match status" value="1"/>
</dbReference>
<dbReference type="EMBL" id="QGMK01001379">
    <property type="protein sequence ID" value="TVY68906.1"/>
    <property type="molecule type" value="Genomic_DNA"/>
</dbReference>
<evidence type="ECO:0000313" key="3">
    <source>
        <dbReference type="EMBL" id="TVY68906.1"/>
    </source>
</evidence>
<protein>
    <submittedName>
        <fullName evidence="3">Short-chain dehydrogenase reductase 3a</fullName>
    </submittedName>
</protein>
<dbReference type="AlphaFoldDB" id="A0A8T9BZD7"/>
<dbReference type="InterPro" id="IPR036291">
    <property type="entry name" value="NAD(P)-bd_dom_sf"/>
</dbReference>
<evidence type="ECO:0000313" key="4">
    <source>
        <dbReference type="Proteomes" id="UP000469558"/>
    </source>
</evidence>
<name>A0A8T9BZD7_9HELO</name>
<gene>
    <name evidence="3" type="primary">SDR3a</name>
    <name evidence="3" type="ORF">LSUE1_G008182</name>
</gene>
<keyword evidence="4" id="KW-1185">Reference proteome</keyword>
<dbReference type="GO" id="GO:0005737">
    <property type="term" value="C:cytoplasm"/>
    <property type="evidence" value="ECO:0007669"/>
    <property type="project" value="TreeGrafter"/>
</dbReference>
<dbReference type="SUPFAM" id="SSF51735">
    <property type="entry name" value="NAD(P)-binding Rossmann-fold domains"/>
    <property type="match status" value="1"/>
</dbReference>
<dbReference type="PRINTS" id="PR00081">
    <property type="entry name" value="GDHRDH"/>
</dbReference>
<dbReference type="PANTHER" id="PTHR44229">
    <property type="entry name" value="15-HYDROXYPROSTAGLANDIN DEHYDROGENASE [NAD(+)]"/>
    <property type="match status" value="1"/>
</dbReference>
<evidence type="ECO:0000256" key="2">
    <source>
        <dbReference type="ARBA" id="ARBA00023002"/>
    </source>
</evidence>
<comment type="caution">
    <text evidence="3">The sequence shown here is derived from an EMBL/GenBank/DDBJ whole genome shotgun (WGS) entry which is preliminary data.</text>
</comment>
<comment type="similarity">
    <text evidence="1">Belongs to the short-chain dehydrogenases/reductases (SDR) family.</text>
</comment>
<accession>A0A8T9BZD7</accession>
<reference evidence="3 4" key="1">
    <citation type="submission" date="2018-05" db="EMBL/GenBank/DDBJ databases">
        <title>Genome sequencing and assembly of the regulated plant pathogen Lachnellula willkommii and related sister species for the development of diagnostic species identification markers.</title>
        <authorList>
            <person name="Giroux E."/>
            <person name="Bilodeau G."/>
        </authorList>
    </citation>
    <scope>NUCLEOTIDE SEQUENCE [LARGE SCALE GENOMIC DNA]</scope>
    <source>
        <strain evidence="3 4">CBS 268.59</strain>
    </source>
</reference>
<keyword evidence="2" id="KW-0560">Oxidoreductase</keyword>
<dbReference type="GO" id="GO:0016616">
    <property type="term" value="F:oxidoreductase activity, acting on the CH-OH group of donors, NAD or NADP as acceptor"/>
    <property type="evidence" value="ECO:0007669"/>
    <property type="project" value="TreeGrafter"/>
</dbReference>
<organism evidence="3 4">
    <name type="scientific">Lachnellula suecica</name>
    <dbReference type="NCBI Taxonomy" id="602035"/>
    <lineage>
        <taxon>Eukaryota</taxon>
        <taxon>Fungi</taxon>
        <taxon>Dikarya</taxon>
        <taxon>Ascomycota</taxon>
        <taxon>Pezizomycotina</taxon>
        <taxon>Leotiomycetes</taxon>
        <taxon>Helotiales</taxon>
        <taxon>Lachnaceae</taxon>
        <taxon>Lachnellula</taxon>
    </lineage>
</organism>